<dbReference type="AlphaFoldDB" id="A0A4R2GTA3"/>
<keyword evidence="1" id="KW-1133">Transmembrane helix</keyword>
<keyword evidence="1" id="KW-0812">Transmembrane</keyword>
<evidence type="ECO:0000313" key="3">
    <source>
        <dbReference type="Proteomes" id="UP000294881"/>
    </source>
</evidence>
<keyword evidence="1" id="KW-0472">Membrane</keyword>
<reference evidence="2 3" key="1">
    <citation type="submission" date="2019-03" db="EMBL/GenBank/DDBJ databases">
        <title>Genomic Encyclopedia of Type Strains, Phase IV (KMG-IV): sequencing the most valuable type-strain genomes for metagenomic binning, comparative biology and taxonomic classification.</title>
        <authorList>
            <person name="Goeker M."/>
        </authorList>
    </citation>
    <scope>NUCLEOTIDE SEQUENCE [LARGE SCALE GENOMIC DNA]</scope>
    <source>
        <strain evidence="2 3">DSM 22958</strain>
    </source>
</reference>
<feature type="transmembrane region" description="Helical" evidence="1">
    <location>
        <begin position="37"/>
        <end position="56"/>
    </location>
</feature>
<gene>
    <name evidence="2" type="ORF">EV666_106129</name>
</gene>
<dbReference type="RefSeq" id="WP_132006344.1">
    <property type="nucleotide sequence ID" value="NZ_JBHUNN010000002.1"/>
</dbReference>
<dbReference type="OrthoDB" id="9931125at2"/>
<dbReference type="EMBL" id="SLWL01000006">
    <property type="protein sequence ID" value="TCO13417.1"/>
    <property type="molecule type" value="Genomic_DNA"/>
</dbReference>
<evidence type="ECO:0000313" key="2">
    <source>
        <dbReference type="EMBL" id="TCO13417.1"/>
    </source>
</evidence>
<keyword evidence="3" id="KW-1185">Reference proteome</keyword>
<name>A0A4R2GTA3_9HYPH</name>
<dbReference type="Proteomes" id="UP000294881">
    <property type="component" value="Unassembled WGS sequence"/>
</dbReference>
<sequence>MQANDPIRIEEFTRNANSGAFTTGSVSRVEAGRQFRFSLALVLTLVVGTIAAAATMPLGSARVEGPQIAHNDDAGDLTYTVVR</sequence>
<proteinExistence type="predicted"/>
<protein>
    <submittedName>
        <fullName evidence="2">Uncharacterized protein</fullName>
    </submittedName>
</protein>
<organism evidence="2 3">
    <name type="scientific">Camelimonas lactis</name>
    <dbReference type="NCBI Taxonomy" id="659006"/>
    <lineage>
        <taxon>Bacteria</taxon>
        <taxon>Pseudomonadati</taxon>
        <taxon>Pseudomonadota</taxon>
        <taxon>Alphaproteobacteria</taxon>
        <taxon>Hyphomicrobiales</taxon>
        <taxon>Chelatococcaceae</taxon>
        <taxon>Camelimonas</taxon>
    </lineage>
</organism>
<evidence type="ECO:0000256" key="1">
    <source>
        <dbReference type="SAM" id="Phobius"/>
    </source>
</evidence>
<comment type="caution">
    <text evidence="2">The sequence shown here is derived from an EMBL/GenBank/DDBJ whole genome shotgun (WGS) entry which is preliminary data.</text>
</comment>
<accession>A0A4R2GTA3</accession>